<dbReference type="Proteomes" id="UP001195483">
    <property type="component" value="Unassembled WGS sequence"/>
</dbReference>
<reference evidence="1" key="3">
    <citation type="submission" date="2023-05" db="EMBL/GenBank/DDBJ databases">
        <authorList>
            <person name="Smith C.H."/>
        </authorList>
    </citation>
    <scope>NUCLEOTIDE SEQUENCE</scope>
    <source>
        <strain evidence="1">CHS0354</strain>
        <tissue evidence="1">Mantle</tissue>
    </source>
</reference>
<dbReference type="EMBL" id="JAEAOA010001046">
    <property type="protein sequence ID" value="KAK3600753.1"/>
    <property type="molecule type" value="Genomic_DNA"/>
</dbReference>
<comment type="caution">
    <text evidence="1">The sequence shown here is derived from an EMBL/GenBank/DDBJ whole genome shotgun (WGS) entry which is preliminary data.</text>
</comment>
<dbReference type="AlphaFoldDB" id="A0AAE0SZJ0"/>
<protein>
    <submittedName>
        <fullName evidence="1">Uncharacterized protein</fullName>
    </submittedName>
</protein>
<keyword evidence="2" id="KW-1185">Reference proteome</keyword>
<evidence type="ECO:0000313" key="1">
    <source>
        <dbReference type="EMBL" id="KAK3600753.1"/>
    </source>
</evidence>
<evidence type="ECO:0000313" key="2">
    <source>
        <dbReference type="Proteomes" id="UP001195483"/>
    </source>
</evidence>
<accession>A0AAE0SZJ0</accession>
<gene>
    <name evidence="1" type="ORF">CHS0354_017046</name>
</gene>
<proteinExistence type="predicted"/>
<reference evidence="1" key="1">
    <citation type="journal article" date="2021" name="Genome Biol. Evol.">
        <title>A High-Quality Reference Genome for a Parasitic Bivalve with Doubly Uniparental Inheritance (Bivalvia: Unionida).</title>
        <authorList>
            <person name="Smith C.H."/>
        </authorList>
    </citation>
    <scope>NUCLEOTIDE SEQUENCE</scope>
    <source>
        <strain evidence="1">CHS0354</strain>
    </source>
</reference>
<sequence length="135" mass="16018">MQSGNIQIGDRSYDLRPAVTGDTPAKLLEVTDSMSRRYFLMDQAHLQEENLVENKDSYDVYETHVRWKHKTPFRPLSRQKKRNFYHLPDDMISARNPAYLQDIRTPDIFTENLRQLKQHYYVKVAVLSDSSIWDL</sequence>
<organism evidence="1 2">
    <name type="scientific">Potamilus streckersoni</name>
    <dbReference type="NCBI Taxonomy" id="2493646"/>
    <lineage>
        <taxon>Eukaryota</taxon>
        <taxon>Metazoa</taxon>
        <taxon>Spiralia</taxon>
        <taxon>Lophotrochozoa</taxon>
        <taxon>Mollusca</taxon>
        <taxon>Bivalvia</taxon>
        <taxon>Autobranchia</taxon>
        <taxon>Heteroconchia</taxon>
        <taxon>Palaeoheterodonta</taxon>
        <taxon>Unionida</taxon>
        <taxon>Unionoidea</taxon>
        <taxon>Unionidae</taxon>
        <taxon>Ambleminae</taxon>
        <taxon>Lampsilini</taxon>
        <taxon>Potamilus</taxon>
    </lineage>
</organism>
<name>A0AAE0SZJ0_9BIVA</name>
<reference evidence="1" key="2">
    <citation type="journal article" date="2021" name="Genome Biol. Evol.">
        <title>Developing a high-quality reference genome for a parasitic bivalve with doubly uniparental inheritance (Bivalvia: Unionida).</title>
        <authorList>
            <person name="Smith C.H."/>
        </authorList>
    </citation>
    <scope>NUCLEOTIDE SEQUENCE</scope>
    <source>
        <strain evidence="1">CHS0354</strain>
        <tissue evidence="1">Mantle</tissue>
    </source>
</reference>